<dbReference type="EC" id="2.7.13.3" evidence="3"/>
<evidence type="ECO:0000259" key="11">
    <source>
        <dbReference type="PROSITE" id="PS50109"/>
    </source>
</evidence>
<feature type="transmembrane region" description="Helical" evidence="10">
    <location>
        <begin position="205"/>
        <end position="227"/>
    </location>
</feature>
<dbReference type="InterPro" id="IPR003661">
    <property type="entry name" value="HisK_dim/P_dom"/>
</dbReference>
<dbReference type="SUPFAM" id="SSF47384">
    <property type="entry name" value="Homodimeric domain of signal transducing histidine kinase"/>
    <property type="match status" value="1"/>
</dbReference>
<accession>A0A7X1NL34</accession>
<evidence type="ECO:0000256" key="7">
    <source>
        <dbReference type="ARBA" id="ARBA00022777"/>
    </source>
</evidence>
<evidence type="ECO:0000256" key="1">
    <source>
        <dbReference type="ARBA" id="ARBA00000085"/>
    </source>
</evidence>
<dbReference type="SMART" id="SM00388">
    <property type="entry name" value="HisKA"/>
    <property type="match status" value="1"/>
</dbReference>
<evidence type="ECO:0000256" key="4">
    <source>
        <dbReference type="ARBA" id="ARBA00022475"/>
    </source>
</evidence>
<dbReference type="InterPro" id="IPR005467">
    <property type="entry name" value="His_kinase_dom"/>
</dbReference>
<reference evidence="12 13" key="1">
    <citation type="submission" date="2019-10" db="EMBL/GenBank/DDBJ databases">
        <title>Paraburkholderia sp. isolated from nodules of Mimosa pudica from Brazilian Atlantic Forest soils.</title>
        <authorList>
            <person name="Paulitsch F."/>
            <person name="Hungria M."/>
            <person name="Dall'Agnol R."/>
        </authorList>
    </citation>
    <scope>NUCLEOTIDE SEQUENCE [LARGE SCALE GENOMIC DNA]</scope>
    <source>
        <strain evidence="12 13">CNPSo 3157</strain>
    </source>
</reference>
<dbReference type="PANTHER" id="PTHR44936">
    <property type="entry name" value="SENSOR PROTEIN CREC"/>
    <property type="match status" value="1"/>
</dbReference>
<dbReference type="AlphaFoldDB" id="A0A7X1NL34"/>
<dbReference type="Proteomes" id="UP000484381">
    <property type="component" value="Unassembled WGS sequence"/>
</dbReference>
<keyword evidence="4" id="KW-1003">Cell membrane</keyword>
<evidence type="ECO:0000313" key="13">
    <source>
        <dbReference type="Proteomes" id="UP000484381"/>
    </source>
</evidence>
<dbReference type="Gene3D" id="3.30.565.10">
    <property type="entry name" value="Histidine kinase-like ATPase, C-terminal domain"/>
    <property type="match status" value="1"/>
</dbReference>
<dbReference type="InterPro" id="IPR050980">
    <property type="entry name" value="2C_sensor_his_kinase"/>
</dbReference>
<dbReference type="Pfam" id="PF00512">
    <property type="entry name" value="HisKA"/>
    <property type="match status" value="1"/>
</dbReference>
<dbReference type="CDD" id="cd00082">
    <property type="entry name" value="HisKA"/>
    <property type="match status" value="1"/>
</dbReference>
<dbReference type="CDD" id="cd00075">
    <property type="entry name" value="HATPase"/>
    <property type="match status" value="1"/>
</dbReference>
<keyword evidence="8" id="KW-0902">Two-component regulatory system</keyword>
<dbReference type="EMBL" id="WHNP01000166">
    <property type="protein sequence ID" value="MPW23987.1"/>
    <property type="molecule type" value="Genomic_DNA"/>
</dbReference>
<dbReference type="SUPFAM" id="SSF55874">
    <property type="entry name" value="ATPase domain of HSP90 chaperone/DNA topoisomerase II/histidine kinase"/>
    <property type="match status" value="1"/>
</dbReference>
<evidence type="ECO:0000256" key="5">
    <source>
        <dbReference type="ARBA" id="ARBA00022553"/>
    </source>
</evidence>
<evidence type="ECO:0000313" key="12">
    <source>
        <dbReference type="EMBL" id="MPW23987.1"/>
    </source>
</evidence>
<comment type="caution">
    <text evidence="12">The sequence shown here is derived from an EMBL/GenBank/DDBJ whole genome shotgun (WGS) entry which is preliminary data.</text>
</comment>
<evidence type="ECO:0000256" key="6">
    <source>
        <dbReference type="ARBA" id="ARBA00022679"/>
    </source>
</evidence>
<dbReference type="PRINTS" id="PR00344">
    <property type="entry name" value="BCTRLSENSOR"/>
</dbReference>
<dbReference type="InterPro" id="IPR036097">
    <property type="entry name" value="HisK_dim/P_sf"/>
</dbReference>
<gene>
    <name evidence="12" type="ORF">GCT13_46815</name>
</gene>
<organism evidence="12 13">
    <name type="scientific">Paraburkholderia franconis</name>
    <dbReference type="NCBI Taxonomy" id="2654983"/>
    <lineage>
        <taxon>Bacteria</taxon>
        <taxon>Pseudomonadati</taxon>
        <taxon>Pseudomonadota</taxon>
        <taxon>Betaproteobacteria</taxon>
        <taxon>Burkholderiales</taxon>
        <taxon>Burkholderiaceae</taxon>
        <taxon>Paraburkholderia</taxon>
    </lineage>
</organism>
<dbReference type="SMART" id="SM00387">
    <property type="entry name" value="HATPase_c"/>
    <property type="match status" value="1"/>
</dbReference>
<evidence type="ECO:0000256" key="3">
    <source>
        <dbReference type="ARBA" id="ARBA00012438"/>
    </source>
</evidence>
<proteinExistence type="predicted"/>
<keyword evidence="10" id="KW-1133">Transmembrane helix</keyword>
<name>A0A7X1NL34_9BURK</name>
<dbReference type="InterPro" id="IPR004358">
    <property type="entry name" value="Sig_transdc_His_kin-like_C"/>
</dbReference>
<keyword evidence="5" id="KW-0597">Phosphoprotein</keyword>
<keyword evidence="13" id="KW-1185">Reference proteome</keyword>
<dbReference type="GO" id="GO:0000155">
    <property type="term" value="F:phosphorelay sensor kinase activity"/>
    <property type="evidence" value="ECO:0007669"/>
    <property type="project" value="InterPro"/>
</dbReference>
<protein>
    <recommendedName>
        <fullName evidence="3">histidine kinase</fullName>
        <ecNumber evidence="3">2.7.13.3</ecNumber>
    </recommendedName>
</protein>
<comment type="catalytic activity">
    <reaction evidence="1">
        <text>ATP + protein L-histidine = ADP + protein N-phospho-L-histidine.</text>
        <dbReference type="EC" id="2.7.13.3"/>
    </reaction>
</comment>
<keyword evidence="10" id="KW-0812">Transmembrane</keyword>
<evidence type="ECO:0000256" key="8">
    <source>
        <dbReference type="ARBA" id="ARBA00023012"/>
    </source>
</evidence>
<evidence type="ECO:0000256" key="2">
    <source>
        <dbReference type="ARBA" id="ARBA00004651"/>
    </source>
</evidence>
<evidence type="ECO:0000256" key="10">
    <source>
        <dbReference type="SAM" id="Phobius"/>
    </source>
</evidence>
<dbReference type="InterPro" id="IPR003594">
    <property type="entry name" value="HATPase_dom"/>
</dbReference>
<dbReference type="RefSeq" id="WP_152768352.1">
    <property type="nucleotide sequence ID" value="NZ_WHNP01000166.1"/>
</dbReference>
<keyword evidence="10" id="KW-0472">Membrane</keyword>
<dbReference type="Gene3D" id="1.10.287.130">
    <property type="match status" value="1"/>
</dbReference>
<keyword evidence="6" id="KW-0808">Transferase</keyword>
<sequence>MKRLSFSTQLVALWALVAALCAMLVAIVWFMAISAGSQQIAGARQQATAACEAVATRYNLSRPMSGAAGNTDLMHAVLDIVLAQAPGVEGGFWTADPTGDAVPAWTAPGPASAAAGSAPVNGFLAYAFPTYQGSGIKRDIPEAETPLILRTLRTTAATHAAAADVIRNGPDAVIAAACPVKDEPALFAWMLTRARPPLGRYGEGLVTGMAAVLAVILAVAVALALALRRWRRNLTRLEMALSSDGDVERSAHLTRLGEPELDRIVDALNQYAGRAELLRQQTTVLSDRLARAERFSVLGKLAAQVAHEIRNPAGAMRLKAENALAGDSERQHGALRFILEQIGRIETQVASLLALTQPVTVRSRQVNIAEWLADVVESHRELARRRGIRLTLVSKFDDLADAPVPQQPAFDADQLRRALDNLLLNALRHVGEGGTVTVTVERDWSGECPHLRISVSDSGPGVPADQRERIFEPFVTGRADGSGLGLAVVREVASAHGGNAYLDDRSTGACFVIEIPWQPSS</sequence>
<keyword evidence="9" id="KW-0843">Virulence</keyword>
<feature type="domain" description="Histidine kinase" evidence="11">
    <location>
        <begin position="304"/>
        <end position="519"/>
    </location>
</feature>
<evidence type="ECO:0000256" key="9">
    <source>
        <dbReference type="ARBA" id="ARBA00023026"/>
    </source>
</evidence>
<comment type="subcellular location">
    <subcellularLocation>
        <location evidence="2">Cell membrane</location>
        <topology evidence="2">Multi-pass membrane protein</topology>
    </subcellularLocation>
</comment>
<dbReference type="GO" id="GO:0005886">
    <property type="term" value="C:plasma membrane"/>
    <property type="evidence" value="ECO:0007669"/>
    <property type="project" value="UniProtKB-SubCell"/>
</dbReference>
<keyword evidence="7 12" id="KW-0418">Kinase</keyword>
<dbReference type="InterPro" id="IPR036890">
    <property type="entry name" value="HATPase_C_sf"/>
</dbReference>
<dbReference type="PANTHER" id="PTHR44936:SF9">
    <property type="entry name" value="SENSOR PROTEIN CREC"/>
    <property type="match status" value="1"/>
</dbReference>
<dbReference type="PROSITE" id="PS50109">
    <property type="entry name" value="HIS_KIN"/>
    <property type="match status" value="1"/>
</dbReference>
<dbReference type="Pfam" id="PF02518">
    <property type="entry name" value="HATPase_c"/>
    <property type="match status" value="1"/>
</dbReference>